<evidence type="ECO:0000259" key="5">
    <source>
        <dbReference type="Pfam" id="PF04542"/>
    </source>
</evidence>
<accession>A0ABT8XM62</accession>
<comment type="caution">
    <text evidence="7">The sequence shown here is derived from an EMBL/GenBank/DDBJ whole genome shotgun (WGS) entry which is preliminary data.</text>
</comment>
<dbReference type="Pfam" id="PF04542">
    <property type="entry name" value="Sigma70_r2"/>
    <property type="match status" value="1"/>
</dbReference>
<dbReference type="InterPro" id="IPR036388">
    <property type="entry name" value="WH-like_DNA-bd_sf"/>
</dbReference>
<dbReference type="InterPro" id="IPR013325">
    <property type="entry name" value="RNA_pol_sigma_r2"/>
</dbReference>
<keyword evidence="3" id="KW-0731">Sigma factor</keyword>
<evidence type="ECO:0000256" key="4">
    <source>
        <dbReference type="ARBA" id="ARBA00023163"/>
    </source>
</evidence>
<dbReference type="NCBIfam" id="TIGR02937">
    <property type="entry name" value="sigma70-ECF"/>
    <property type="match status" value="1"/>
</dbReference>
<evidence type="ECO:0000256" key="2">
    <source>
        <dbReference type="ARBA" id="ARBA00023015"/>
    </source>
</evidence>
<protein>
    <submittedName>
        <fullName evidence="7">RNA polymerase sigma factor</fullName>
    </submittedName>
</protein>
<reference evidence="7" key="1">
    <citation type="submission" date="2022-04" db="EMBL/GenBank/DDBJ databases">
        <title>Shinella lacus sp. nov., a novel member of the genus Shinella from water.</title>
        <authorList>
            <person name="Deng Y."/>
        </authorList>
    </citation>
    <scope>NUCLEOTIDE SEQUENCE</scope>
    <source>
        <strain evidence="7">JCM 31239</strain>
    </source>
</reference>
<keyword evidence="4" id="KW-0804">Transcription</keyword>
<dbReference type="SUPFAM" id="SSF88946">
    <property type="entry name" value="Sigma2 domain of RNA polymerase sigma factors"/>
    <property type="match status" value="1"/>
</dbReference>
<proteinExistence type="inferred from homology"/>
<evidence type="ECO:0000256" key="3">
    <source>
        <dbReference type="ARBA" id="ARBA00023082"/>
    </source>
</evidence>
<dbReference type="Pfam" id="PF08281">
    <property type="entry name" value="Sigma70_r4_2"/>
    <property type="match status" value="1"/>
</dbReference>
<dbReference type="InterPro" id="IPR014284">
    <property type="entry name" value="RNA_pol_sigma-70_dom"/>
</dbReference>
<comment type="similarity">
    <text evidence="1">Belongs to the sigma-70 factor family. ECF subfamily.</text>
</comment>
<evidence type="ECO:0000256" key="1">
    <source>
        <dbReference type="ARBA" id="ARBA00010641"/>
    </source>
</evidence>
<dbReference type="PANTHER" id="PTHR43133:SF63">
    <property type="entry name" value="RNA POLYMERASE SIGMA FACTOR FECI-RELATED"/>
    <property type="match status" value="1"/>
</dbReference>
<dbReference type="Proteomes" id="UP001177080">
    <property type="component" value="Unassembled WGS sequence"/>
</dbReference>
<evidence type="ECO:0000259" key="6">
    <source>
        <dbReference type="Pfam" id="PF08281"/>
    </source>
</evidence>
<dbReference type="RefSeq" id="WP_244762732.1">
    <property type="nucleotide sequence ID" value="NZ_JALJCJ010000006.1"/>
</dbReference>
<evidence type="ECO:0000313" key="7">
    <source>
        <dbReference type="EMBL" id="MDO6124802.1"/>
    </source>
</evidence>
<dbReference type="SUPFAM" id="SSF88659">
    <property type="entry name" value="Sigma3 and sigma4 domains of RNA polymerase sigma factors"/>
    <property type="match status" value="1"/>
</dbReference>
<organism evidence="7 8">
    <name type="scientific">Shinella curvata</name>
    <dbReference type="NCBI Taxonomy" id="1817964"/>
    <lineage>
        <taxon>Bacteria</taxon>
        <taxon>Pseudomonadati</taxon>
        <taxon>Pseudomonadota</taxon>
        <taxon>Alphaproteobacteria</taxon>
        <taxon>Hyphomicrobiales</taxon>
        <taxon>Rhizobiaceae</taxon>
        <taxon>Shinella</taxon>
    </lineage>
</organism>
<dbReference type="InterPro" id="IPR013249">
    <property type="entry name" value="RNA_pol_sigma70_r4_t2"/>
</dbReference>
<dbReference type="EMBL" id="WHSC02000016">
    <property type="protein sequence ID" value="MDO6124802.1"/>
    <property type="molecule type" value="Genomic_DNA"/>
</dbReference>
<name>A0ABT8XM62_9HYPH</name>
<feature type="domain" description="RNA polymerase sigma factor 70 region 4 type 2" evidence="6">
    <location>
        <begin position="118"/>
        <end position="167"/>
    </location>
</feature>
<dbReference type="PANTHER" id="PTHR43133">
    <property type="entry name" value="RNA POLYMERASE ECF-TYPE SIGMA FACTO"/>
    <property type="match status" value="1"/>
</dbReference>
<evidence type="ECO:0000313" key="8">
    <source>
        <dbReference type="Proteomes" id="UP001177080"/>
    </source>
</evidence>
<sequence length="175" mass="19957">MTTSATDLQDDLMSVYLRHWKMLRSALKRRTGSHELAEEAMQETWIRLSRMKDEPAVIHDHQALLLRIAGNIAIDLARRENRHRARCVSDDALYEAIADTYPSPEVFAIDRDQLRFLALALAELPAKARKALLLSRCDGLSHREIAGKLRVSESMVAKYLAQALRHCRDHFRAAA</sequence>
<dbReference type="InterPro" id="IPR039425">
    <property type="entry name" value="RNA_pol_sigma-70-like"/>
</dbReference>
<dbReference type="Gene3D" id="1.10.1740.10">
    <property type="match status" value="1"/>
</dbReference>
<dbReference type="InterPro" id="IPR013324">
    <property type="entry name" value="RNA_pol_sigma_r3/r4-like"/>
</dbReference>
<feature type="domain" description="RNA polymerase sigma-70 region 2" evidence="5">
    <location>
        <begin position="16"/>
        <end position="82"/>
    </location>
</feature>
<keyword evidence="2" id="KW-0805">Transcription regulation</keyword>
<keyword evidence="8" id="KW-1185">Reference proteome</keyword>
<dbReference type="Gene3D" id="1.10.10.10">
    <property type="entry name" value="Winged helix-like DNA-binding domain superfamily/Winged helix DNA-binding domain"/>
    <property type="match status" value="1"/>
</dbReference>
<gene>
    <name evidence="7" type="ORF">GB928_026825</name>
</gene>
<dbReference type="InterPro" id="IPR007627">
    <property type="entry name" value="RNA_pol_sigma70_r2"/>
</dbReference>